<evidence type="ECO:0000259" key="16">
    <source>
        <dbReference type="PROSITE" id="PS50015"/>
    </source>
</evidence>
<dbReference type="Proteomes" id="UP001085076">
    <property type="component" value="Miscellaneous, Linkage group lg03"/>
</dbReference>
<dbReference type="InterPro" id="IPR001461">
    <property type="entry name" value="Aspartic_peptidase_A1"/>
</dbReference>
<dbReference type="InterPro" id="IPR011001">
    <property type="entry name" value="Saposin-like"/>
</dbReference>
<evidence type="ECO:0000256" key="8">
    <source>
        <dbReference type="ARBA" id="ARBA00023145"/>
    </source>
</evidence>
<accession>A0A9D5CUB0</accession>
<feature type="domain" description="Saposin B-type" evidence="16">
    <location>
        <begin position="409"/>
        <end position="450"/>
    </location>
</feature>
<dbReference type="CDD" id="cd06098">
    <property type="entry name" value="phytepsin"/>
    <property type="match status" value="1"/>
</dbReference>
<dbReference type="PROSITE" id="PS51767">
    <property type="entry name" value="PEPTIDASE_A1"/>
    <property type="match status" value="1"/>
</dbReference>
<comment type="subcellular location">
    <subcellularLocation>
        <location evidence="1">Vacuole</location>
    </subcellularLocation>
</comment>
<keyword evidence="7 14" id="KW-0378">Hydrolase</keyword>
<dbReference type="OrthoDB" id="771136at2759"/>
<dbReference type="Pfam" id="PF05184">
    <property type="entry name" value="SapB_1"/>
    <property type="match status" value="1"/>
</dbReference>
<evidence type="ECO:0000256" key="2">
    <source>
        <dbReference type="ARBA" id="ARBA00007447"/>
    </source>
</evidence>
<comment type="function">
    <text evidence="11">Involved in the breakdown of propeptides of storage proteins in protein-storage vacuoles.</text>
</comment>
<dbReference type="SUPFAM" id="SSF50630">
    <property type="entry name" value="Acid proteases"/>
    <property type="match status" value="1"/>
</dbReference>
<keyword evidence="4 14" id="KW-0645">Protease</keyword>
<dbReference type="Pfam" id="PF00026">
    <property type="entry name" value="Asp"/>
    <property type="match status" value="1"/>
</dbReference>
<dbReference type="AlphaFoldDB" id="A0A9D5CUB0"/>
<dbReference type="InterPro" id="IPR007856">
    <property type="entry name" value="SapB_1"/>
</dbReference>
<evidence type="ECO:0000259" key="17">
    <source>
        <dbReference type="PROSITE" id="PS51767"/>
    </source>
</evidence>
<evidence type="ECO:0000256" key="12">
    <source>
        <dbReference type="PIRSR" id="PIRSR601461-1"/>
    </source>
</evidence>
<evidence type="ECO:0000256" key="14">
    <source>
        <dbReference type="RuleBase" id="RU000454"/>
    </source>
</evidence>
<feature type="domain" description="Saposin B-type" evidence="16">
    <location>
        <begin position="347"/>
        <end position="387"/>
    </location>
</feature>
<feature type="disulfide bond" evidence="13">
    <location>
        <begin position="148"/>
        <end position="154"/>
    </location>
</feature>
<dbReference type="PROSITE" id="PS50015">
    <property type="entry name" value="SAP_B"/>
    <property type="match status" value="2"/>
</dbReference>
<dbReference type="PANTHER" id="PTHR47966">
    <property type="entry name" value="BETA-SITE APP-CLEAVING ENZYME, ISOFORM A-RELATED"/>
    <property type="match status" value="1"/>
</dbReference>
<keyword evidence="3" id="KW-0926">Vacuole</keyword>
<evidence type="ECO:0000256" key="4">
    <source>
        <dbReference type="ARBA" id="ARBA00022670"/>
    </source>
</evidence>
<dbReference type="InterPro" id="IPR008138">
    <property type="entry name" value="SapB_2"/>
</dbReference>
<name>A0A9D5CUB0_9LILI</name>
<feature type="active site" evidence="12">
    <location>
        <position position="135"/>
    </location>
</feature>
<protein>
    <submittedName>
        <fullName evidence="18">Uncharacterized protein</fullName>
    </submittedName>
</protein>
<evidence type="ECO:0000256" key="11">
    <source>
        <dbReference type="ARBA" id="ARBA00055997"/>
    </source>
</evidence>
<dbReference type="PRINTS" id="PR00792">
    <property type="entry name" value="PEPSIN"/>
</dbReference>
<feature type="active site" evidence="12">
    <location>
        <position position="322"/>
    </location>
</feature>
<dbReference type="InterPro" id="IPR001969">
    <property type="entry name" value="Aspartic_peptidase_AS"/>
</dbReference>
<dbReference type="GO" id="GO:0006629">
    <property type="term" value="P:lipid metabolic process"/>
    <property type="evidence" value="ECO:0007669"/>
    <property type="project" value="InterPro"/>
</dbReference>
<proteinExistence type="inferred from homology"/>
<dbReference type="InterPro" id="IPR021109">
    <property type="entry name" value="Peptidase_aspartic_dom_sf"/>
</dbReference>
<evidence type="ECO:0000256" key="10">
    <source>
        <dbReference type="ARBA" id="ARBA00023180"/>
    </source>
</evidence>
<dbReference type="Gene3D" id="2.40.70.10">
    <property type="entry name" value="Acid Proteases"/>
    <property type="match status" value="2"/>
</dbReference>
<reference evidence="18" key="2">
    <citation type="journal article" date="2022" name="Hortic Res">
        <title>The genome of Dioscorea zingiberensis sheds light on the biosynthesis, origin and evolution of the medicinally important diosgenin saponins.</title>
        <authorList>
            <person name="Li Y."/>
            <person name="Tan C."/>
            <person name="Li Z."/>
            <person name="Guo J."/>
            <person name="Li S."/>
            <person name="Chen X."/>
            <person name="Wang C."/>
            <person name="Dai X."/>
            <person name="Yang H."/>
            <person name="Song W."/>
            <person name="Hou L."/>
            <person name="Xu J."/>
            <person name="Tong Z."/>
            <person name="Xu A."/>
            <person name="Yuan X."/>
            <person name="Wang W."/>
            <person name="Yang Q."/>
            <person name="Chen L."/>
            <person name="Sun Z."/>
            <person name="Wang K."/>
            <person name="Pan B."/>
            <person name="Chen J."/>
            <person name="Bao Y."/>
            <person name="Liu F."/>
            <person name="Qi X."/>
            <person name="Gang D.R."/>
            <person name="Wen J."/>
            <person name="Li J."/>
        </authorList>
    </citation>
    <scope>NUCLEOTIDE SEQUENCE</scope>
    <source>
        <strain evidence="18">Dzin_1.0</strain>
    </source>
</reference>
<comment type="caution">
    <text evidence="18">The sequence shown here is derived from an EMBL/GenBank/DDBJ whole genome shotgun (WGS) entry which is preliminary data.</text>
</comment>
<evidence type="ECO:0000256" key="3">
    <source>
        <dbReference type="ARBA" id="ARBA00022554"/>
    </source>
</evidence>
<keyword evidence="15" id="KW-1133">Transmembrane helix</keyword>
<reference evidence="18" key="1">
    <citation type="submission" date="2021-03" db="EMBL/GenBank/DDBJ databases">
        <authorList>
            <person name="Li Z."/>
            <person name="Yang C."/>
        </authorList>
    </citation>
    <scope>NUCLEOTIDE SEQUENCE</scope>
    <source>
        <strain evidence="18">Dzin_1.0</strain>
        <tissue evidence="18">Leaf</tissue>
    </source>
</reference>
<dbReference type="FunFam" id="1.10.225.10:FF:000001">
    <property type="entry name" value="Aspartic proteinase A1"/>
    <property type="match status" value="1"/>
</dbReference>
<dbReference type="GO" id="GO:0004190">
    <property type="term" value="F:aspartic-type endopeptidase activity"/>
    <property type="evidence" value="ECO:0007669"/>
    <property type="project" value="UniProtKB-KW"/>
</dbReference>
<evidence type="ECO:0000256" key="7">
    <source>
        <dbReference type="ARBA" id="ARBA00022801"/>
    </source>
</evidence>
<comment type="similarity">
    <text evidence="2 14">Belongs to the peptidase A1 family.</text>
</comment>
<dbReference type="GO" id="GO:0005773">
    <property type="term" value="C:vacuole"/>
    <property type="evidence" value="ECO:0007669"/>
    <property type="project" value="UniProtKB-SubCell"/>
</dbReference>
<dbReference type="InterPro" id="IPR033121">
    <property type="entry name" value="PEPTIDASE_A1"/>
</dbReference>
<feature type="domain" description="Peptidase A1" evidence="17">
    <location>
        <begin position="117"/>
        <end position="536"/>
    </location>
</feature>
<evidence type="ECO:0000256" key="5">
    <source>
        <dbReference type="ARBA" id="ARBA00022729"/>
    </source>
</evidence>
<dbReference type="InterPro" id="IPR008139">
    <property type="entry name" value="SaposinB_dom"/>
</dbReference>
<sequence>MLQLPCTDGLPHHSISASSDFIALPQIADSTVQMGQKFLLLLLGLWVLSCSLLVHAASSDGLLRIGLKKKGLDLESLSALKLAQKEYHRRKKCSTHSNLRNSDADIVPLKNYLDAQYYGEIGVGSPPQKFKVIFDTGSSNLWIPSSKCYFSLPCYFHAKYKSAKSSTYTANGKSCKITYGSGSISGYFSQDNVLVGDLVVKDQVFIEATREAALSFLLAKFDGILGLGFQEISVGDIPPLWSNMADQNIIDKKVFSFWLNRNATDESGGELVFGGVDPKHYKGDHTYVSVSRKGYWQFDMGDISIGSYSTGYCAEGCAAIVDSGTSLLAGPTTIVAQVNHAIGAEGVISEECKVVVKEYGDLILELLIAETQPQKICSQIGLCIFDGSQYVGTGIDTVVGEAKKDSVNSDVFCTACEMAVVWMQNQLRMNETKEMILNYANQLCEKLPSPMGESTVDCGKLAEMPDISFTIKDKTFTLTPEQYVLKVEQLGVTQCLSGFMAFDVPAPRGPLWILGDVFMGVYHTVFDFDDNKIGFAKAA</sequence>
<evidence type="ECO:0000256" key="13">
    <source>
        <dbReference type="PIRSR" id="PIRSR601461-2"/>
    </source>
</evidence>
<keyword evidence="5" id="KW-0732">Signal</keyword>
<dbReference type="GO" id="GO:0006508">
    <property type="term" value="P:proteolysis"/>
    <property type="evidence" value="ECO:0007669"/>
    <property type="project" value="UniProtKB-KW"/>
</dbReference>
<keyword evidence="15" id="KW-0472">Membrane</keyword>
<keyword evidence="6 14" id="KW-0064">Aspartyl protease</keyword>
<dbReference type="SMART" id="SM00741">
    <property type="entry name" value="SapB"/>
    <property type="match status" value="1"/>
</dbReference>
<dbReference type="FunFam" id="2.40.70.10:FF:000115">
    <property type="entry name" value="Lysosomal aspartic protease"/>
    <property type="match status" value="1"/>
</dbReference>
<dbReference type="PROSITE" id="PS00141">
    <property type="entry name" value="ASP_PROTEASE"/>
    <property type="match status" value="2"/>
</dbReference>
<evidence type="ECO:0000256" key="1">
    <source>
        <dbReference type="ARBA" id="ARBA00004116"/>
    </source>
</evidence>
<evidence type="ECO:0000256" key="9">
    <source>
        <dbReference type="ARBA" id="ARBA00023157"/>
    </source>
</evidence>
<dbReference type="Pfam" id="PF03489">
    <property type="entry name" value="SapB_2"/>
    <property type="match status" value="1"/>
</dbReference>
<evidence type="ECO:0000313" key="19">
    <source>
        <dbReference type="Proteomes" id="UP001085076"/>
    </source>
</evidence>
<dbReference type="SUPFAM" id="SSF47862">
    <property type="entry name" value="Saposin"/>
    <property type="match status" value="1"/>
</dbReference>
<evidence type="ECO:0000256" key="15">
    <source>
        <dbReference type="SAM" id="Phobius"/>
    </source>
</evidence>
<gene>
    <name evidence="18" type="ORF">J5N97_014176</name>
</gene>
<dbReference type="FunFam" id="2.40.70.10:FF:000044">
    <property type="entry name" value="Lysosomal aspartic protease"/>
    <property type="match status" value="1"/>
</dbReference>
<dbReference type="PANTHER" id="PTHR47966:SF28">
    <property type="entry name" value="OS01G0290000 PROTEIN"/>
    <property type="match status" value="1"/>
</dbReference>
<dbReference type="InterPro" id="IPR033869">
    <property type="entry name" value="Phytepsin"/>
</dbReference>
<evidence type="ECO:0000256" key="6">
    <source>
        <dbReference type="ARBA" id="ARBA00022750"/>
    </source>
</evidence>
<feature type="transmembrane region" description="Helical" evidence="15">
    <location>
        <begin position="38"/>
        <end position="58"/>
    </location>
</feature>
<keyword evidence="15" id="KW-0812">Transmembrane</keyword>
<organism evidence="18 19">
    <name type="scientific">Dioscorea zingiberensis</name>
    <dbReference type="NCBI Taxonomy" id="325984"/>
    <lineage>
        <taxon>Eukaryota</taxon>
        <taxon>Viridiplantae</taxon>
        <taxon>Streptophyta</taxon>
        <taxon>Embryophyta</taxon>
        <taxon>Tracheophyta</taxon>
        <taxon>Spermatophyta</taxon>
        <taxon>Magnoliopsida</taxon>
        <taxon>Liliopsida</taxon>
        <taxon>Dioscoreales</taxon>
        <taxon>Dioscoreaceae</taxon>
        <taxon>Dioscorea</taxon>
    </lineage>
</organism>
<keyword evidence="10" id="KW-0325">Glycoprotein</keyword>
<dbReference type="EMBL" id="JAGGNH010000003">
    <property type="protein sequence ID" value="KAJ0978702.1"/>
    <property type="molecule type" value="Genomic_DNA"/>
</dbReference>
<keyword evidence="8" id="KW-0865">Zymogen</keyword>
<keyword evidence="19" id="KW-1185">Reference proteome</keyword>
<dbReference type="Gene3D" id="1.10.225.10">
    <property type="entry name" value="Saposin-like"/>
    <property type="match status" value="1"/>
</dbReference>
<keyword evidence="9 13" id="KW-1015">Disulfide bond</keyword>
<evidence type="ECO:0000313" key="18">
    <source>
        <dbReference type="EMBL" id="KAJ0978702.1"/>
    </source>
</evidence>